<gene>
    <name evidence="2" type="ORF">HLY00_5614</name>
</gene>
<organism evidence="2 3">
    <name type="scientific">Mycolicibacterium hippocampi</name>
    <dbReference type="NCBI Taxonomy" id="659824"/>
    <lineage>
        <taxon>Bacteria</taxon>
        <taxon>Bacillati</taxon>
        <taxon>Actinomycetota</taxon>
        <taxon>Actinomycetes</taxon>
        <taxon>Mycobacteriales</taxon>
        <taxon>Mycobacteriaceae</taxon>
        <taxon>Mycolicibacterium</taxon>
    </lineage>
</organism>
<evidence type="ECO:0000256" key="1">
    <source>
        <dbReference type="SAM" id="MobiDB-lite"/>
    </source>
</evidence>
<comment type="caution">
    <text evidence="2">The sequence shown here is derived from an EMBL/GenBank/DDBJ whole genome shotgun (WGS) entry which is preliminary data.</text>
</comment>
<accession>A0A850PQ03</accession>
<proteinExistence type="predicted"/>
<feature type="compositionally biased region" description="Basic and acidic residues" evidence="1">
    <location>
        <begin position="522"/>
        <end position="533"/>
    </location>
</feature>
<protein>
    <submittedName>
        <fullName evidence="2">Uncharacterized protein</fullName>
    </submittedName>
</protein>
<dbReference type="PANTHER" id="PTHR48174:SF5">
    <property type="entry name" value="VACUOLAR PROTEIN SORTING-ASSOCIATED PROTEIN 62"/>
    <property type="match status" value="1"/>
</dbReference>
<dbReference type="PANTHER" id="PTHR48174">
    <property type="entry name" value="DUF946 FAMILY PROTEIN"/>
    <property type="match status" value="1"/>
</dbReference>
<dbReference type="AlphaFoldDB" id="A0A850PQ03"/>
<dbReference type="EMBL" id="JABFYL010000017">
    <property type="protein sequence ID" value="NVN49495.1"/>
    <property type="molecule type" value="Genomic_DNA"/>
</dbReference>
<evidence type="ECO:0000313" key="2">
    <source>
        <dbReference type="EMBL" id="NVN49495.1"/>
    </source>
</evidence>
<sequence length="723" mass="76659">MARRNLASGSTTGDGSAFETESFRPGSNTLVLLFVTSARPVFGGGIPTTPAVTGNGLQWVVVRSLTYGANDDRRLTCFRASGPAPVDASAVIDFGLETQDFCAWSIFEYTDVDVSTANGRSAIVQSFAVPASGQSLTAPLSASADPDRNVAVGAIAVDSAGGAAIDVTQGAGYREIDEQSLTQFLGKAGTLQTQDAEASTATISWTWSSPQSAAAIVLEVKAAPPAEGGGGSERPPDDDRALIERFEPILFFHPSEKFFPSDAKRFVEHAALWTAQNPGDDKAGWGGKAGDPFPRKPTVTAKALAALPNEPGEFRFGDQIGAGNDRRFLELGGWKDATEAHEGEVTASSSNRYSDRSTIESLYDGVLEPSRFWYHAEVFHQEQLRLIGSRAPGVNLGPMVSKLRTPTLICYYFFFPAHDQRVSSAGCDGVEAREVSSHAGDWQCLAILGEGVGAAFTPKFVGRTGSRSSGVNGFPPYQFDDDQNTVMTVGAWTGAEPVLTAGHPRLYVAAGTHSLYTTPGEQRVDPYTSDRRPQWCGTVDTPSPAGSDADEDSGVTAVKDIAVLLAKMIAAGPFGFLGATAALVSCVVEVGHYKSPLASFGVDPASTADPDEPPAGPGVGKTVKPDALDVPDAGADVIVWRSRPREPLTLDGRIYDCIVDRTTQPWWPNPDTKSGFNGRWGQHVTADSLARRAGPRFPNYPLMFLLALADGLGRNPPLLQLDG</sequence>
<feature type="region of interest" description="Disordered" evidence="1">
    <location>
        <begin position="604"/>
        <end position="625"/>
    </location>
</feature>
<feature type="region of interest" description="Disordered" evidence="1">
    <location>
        <begin position="519"/>
        <end position="552"/>
    </location>
</feature>
<feature type="region of interest" description="Disordered" evidence="1">
    <location>
        <begin position="1"/>
        <end position="21"/>
    </location>
</feature>
<dbReference type="Proteomes" id="UP000570517">
    <property type="component" value="Unassembled WGS sequence"/>
</dbReference>
<reference evidence="2 3" key="1">
    <citation type="submission" date="2020-05" db="EMBL/GenBank/DDBJ databases">
        <title>Draft genome sequence of Mycobacterium hippocampi DL, isolated from European seabass, Dicentrarchus labrax, reared in fish farms.</title>
        <authorList>
            <person name="Stathopoulou P."/>
            <person name="Asimakis E."/>
            <person name="Tzokas K."/>
            <person name="Batargias C."/>
            <person name="Tsiamis G."/>
        </authorList>
    </citation>
    <scope>NUCLEOTIDE SEQUENCE [LARGE SCALE GENOMIC DNA]</scope>
    <source>
        <strain evidence="2 3">DL</strain>
    </source>
</reference>
<name>A0A850PQ03_9MYCO</name>
<evidence type="ECO:0000313" key="3">
    <source>
        <dbReference type="Proteomes" id="UP000570517"/>
    </source>
</evidence>
<keyword evidence="3" id="KW-1185">Reference proteome</keyword>